<dbReference type="Proteomes" id="UP000587527">
    <property type="component" value="Unassembled WGS sequence"/>
</dbReference>
<dbReference type="EMBL" id="JACHMN010000002">
    <property type="protein sequence ID" value="MBB5869580.1"/>
    <property type="molecule type" value="Genomic_DNA"/>
</dbReference>
<dbReference type="GO" id="GO:0015976">
    <property type="term" value="P:carbon utilization"/>
    <property type="evidence" value="ECO:0007669"/>
    <property type="project" value="InterPro"/>
</dbReference>
<dbReference type="SMART" id="SM00947">
    <property type="entry name" value="Pro_CA"/>
    <property type="match status" value="1"/>
</dbReference>
<evidence type="ECO:0000256" key="4">
    <source>
        <dbReference type="ARBA" id="ARBA00023239"/>
    </source>
</evidence>
<gene>
    <name evidence="9" type="ORF">F4553_002959</name>
</gene>
<dbReference type="InterPro" id="IPR036874">
    <property type="entry name" value="Carbonic_anhydrase_sf"/>
</dbReference>
<dbReference type="AlphaFoldDB" id="A0A841BS06"/>
<comment type="catalytic activity">
    <reaction evidence="6 8">
        <text>hydrogencarbonate + H(+) = CO2 + H2O</text>
        <dbReference type="Rhea" id="RHEA:10748"/>
        <dbReference type="ChEBI" id="CHEBI:15377"/>
        <dbReference type="ChEBI" id="CHEBI:15378"/>
        <dbReference type="ChEBI" id="CHEBI:16526"/>
        <dbReference type="ChEBI" id="CHEBI:17544"/>
        <dbReference type="EC" id="4.2.1.1"/>
    </reaction>
</comment>
<dbReference type="EC" id="4.2.1.1" evidence="2 8"/>
<dbReference type="Pfam" id="PF00484">
    <property type="entry name" value="Pro_CA"/>
    <property type="match status" value="1"/>
</dbReference>
<reference evidence="9 10" key="1">
    <citation type="submission" date="2020-08" db="EMBL/GenBank/DDBJ databases">
        <title>Sequencing the genomes of 1000 actinobacteria strains.</title>
        <authorList>
            <person name="Klenk H.-P."/>
        </authorList>
    </citation>
    <scope>NUCLEOTIDE SEQUENCE [LARGE SCALE GENOMIC DNA]</scope>
    <source>
        <strain evidence="9 10">DSM 45362</strain>
    </source>
</reference>
<keyword evidence="10" id="KW-1185">Reference proteome</keyword>
<dbReference type="InterPro" id="IPR015892">
    <property type="entry name" value="Carbonic_anhydrase_CS"/>
</dbReference>
<dbReference type="Gene3D" id="3.40.1050.10">
    <property type="entry name" value="Carbonic anhydrase"/>
    <property type="match status" value="1"/>
</dbReference>
<keyword evidence="7" id="KW-0479">Metal-binding</keyword>
<evidence type="ECO:0000256" key="1">
    <source>
        <dbReference type="ARBA" id="ARBA00006217"/>
    </source>
</evidence>
<comment type="function">
    <text evidence="8">Reversible hydration of carbon dioxide.</text>
</comment>
<evidence type="ECO:0000256" key="5">
    <source>
        <dbReference type="ARBA" id="ARBA00024993"/>
    </source>
</evidence>
<comment type="function">
    <text evidence="5">Catalyzes the reversible hydration of carbon dioxide to form bicarbonate.</text>
</comment>
<evidence type="ECO:0000313" key="10">
    <source>
        <dbReference type="Proteomes" id="UP000587527"/>
    </source>
</evidence>
<comment type="caution">
    <text evidence="9">The sequence shown here is derived from an EMBL/GenBank/DDBJ whole genome shotgun (WGS) entry which is preliminary data.</text>
</comment>
<evidence type="ECO:0000256" key="8">
    <source>
        <dbReference type="RuleBase" id="RU003956"/>
    </source>
</evidence>
<dbReference type="RefSeq" id="WP_184836295.1">
    <property type="nucleotide sequence ID" value="NZ_JACHMN010000002.1"/>
</dbReference>
<feature type="binding site" evidence="7">
    <location>
        <position position="67"/>
    </location>
    <ligand>
        <name>Zn(2+)</name>
        <dbReference type="ChEBI" id="CHEBI:29105"/>
    </ligand>
</feature>
<evidence type="ECO:0000256" key="3">
    <source>
        <dbReference type="ARBA" id="ARBA00022833"/>
    </source>
</evidence>
<protein>
    <recommendedName>
        <fullName evidence="2 8">Carbonic anhydrase</fullName>
        <ecNumber evidence="2 8">4.2.1.1</ecNumber>
    </recommendedName>
    <alternativeName>
        <fullName evidence="8">Carbonate dehydratase</fullName>
    </alternativeName>
</protein>
<dbReference type="PANTHER" id="PTHR11002">
    <property type="entry name" value="CARBONIC ANHYDRASE"/>
    <property type="match status" value="1"/>
</dbReference>
<evidence type="ECO:0000313" key="9">
    <source>
        <dbReference type="EMBL" id="MBB5869580.1"/>
    </source>
</evidence>
<keyword evidence="4 8" id="KW-0456">Lyase</keyword>
<accession>A0A841BS06</accession>
<comment type="similarity">
    <text evidence="1 8">Belongs to the beta-class carbonic anhydrase family.</text>
</comment>
<dbReference type="InterPro" id="IPR001765">
    <property type="entry name" value="Carbonic_anhydrase"/>
</dbReference>
<evidence type="ECO:0000256" key="7">
    <source>
        <dbReference type="PIRSR" id="PIRSR601765-1"/>
    </source>
</evidence>
<dbReference type="PROSITE" id="PS00705">
    <property type="entry name" value="PROK_CO2_ANHYDRASE_2"/>
    <property type="match status" value="1"/>
</dbReference>
<evidence type="ECO:0000256" key="2">
    <source>
        <dbReference type="ARBA" id="ARBA00012925"/>
    </source>
</evidence>
<dbReference type="GO" id="GO:0004089">
    <property type="term" value="F:carbonate dehydratase activity"/>
    <property type="evidence" value="ECO:0007669"/>
    <property type="project" value="UniProtKB-UniRule"/>
</dbReference>
<feature type="binding site" evidence="7">
    <location>
        <position position="69"/>
    </location>
    <ligand>
        <name>Zn(2+)</name>
        <dbReference type="ChEBI" id="CHEBI:29105"/>
    </ligand>
</feature>
<dbReference type="SUPFAM" id="SSF53056">
    <property type="entry name" value="beta-carbonic anhydrase, cab"/>
    <property type="match status" value="1"/>
</dbReference>
<sequence length="212" mass="22209">MTPQSTTATPDGLAPSTTERLSADDALAELVAGNRRFVAGQPRYGHQITAAAAASGVQRPDAVVVGCIDSRVPLEAIFDQNFGSICVVRSGAHVLDQAVLGSVEFAVTELAVPLVVVLGHERCGAIAATVEALRRGRTPTGALGYLVKQIAPAVVAAGIDAEDVYSRALRLHTQHTVEELQDEIPLARAMRHTGVRIVGAVYDLDTGVVDLL</sequence>
<feature type="binding site" evidence="7">
    <location>
        <position position="123"/>
    </location>
    <ligand>
        <name>Zn(2+)</name>
        <dbReference type="ChEBI" id="CHEBI:29105"/>
    </ligand>
</feature>
<dbReference type="PANTHER" id="PTHR11002:SF79">
    <property type="entry name" value="CARBONIC ANHYDRASE 2"/>
    <property type="match status" value="1"/>
</dbReference>
<organism evidence="9 10">
    <name type="scientific">Allocatelliglobosispora scoriae</name>
    <dbReference type="NCBI Taxonomy" id="643052"/>
    <lineage>
        <taxon>Bacteria</taxon>
        <taxon>Bacillati</taxon>
        <taxon>Actinomycetota</taxon>
        <taxon>Actinomycetes</taxon>
        <taxon>Micromonosporales</taxon>
        <taxon>Micromonosporaceae</taxon>
        <taxon>Allocatelliglobosispora</taxon>
    </lineage>
</organism>
<evidence type="ECO:0000256" key="6">
    <source>
        <dbReference type="ARBA" id="ARBA00048348"/>
    </source>
</evidence>
<feature type="binding site" evidence="7">
    <location>
        <position position="120"/>
    </location>
    <ligand>
        <name>Zn(2+)</name>
        <dbReference type="ChEBI" id="CHEBI:29105"/>
    </ligand>
</feature>
<name>A0A841BS06_9ACTN</name>
<keyword evidence="3 7" id="KW-0862">Zinc</keyword>
<dbReference type="GO" id="GO:0008270">
    <property type="term" value="F:zinc ion binding"/>
    <property type="evidence" value="ECO:0007669"/>
    <property type="project" value="UniProtKB-UniRule"/>
</dbReference>
<comment type="cofactor">
    <cofactor evidence="7">
        <name>Zn(2+)</name>
        <dbReference type="ChEBI" id="CHEBI:29105"/>
    </cofactor>
    <text evidence="7">Binds 1 zinc ion per subunit.</text>
</comment>
<proteinExistence type="inferred from homology"/>